<reference evidence="17 18" key="1">
    <citation type="journal article" date="2018" name="Gigascience">
        <title>Genomes of trombidid mites reveal novel predicted allergens and laterally-transferred genes associated with secondary metabolism.</title>
        <authorList>
            <person name="Dong X."/>
            <person name="Chaisiri K."/>
            <person name="Xia D."/>
            <person name="Armstrong S.D."/>
            <person name="Fang Y."/>
            <person name="Donnelly M.J."/>
            <person name="Kadowaki T."/>
            <person name="McGarry J.W."/>
            <person name="Darby A.C."/>
            <person name="Makepeace B.L."/>
        </authorList>
    </citation>
    <scope>NUCLEOTIDE SEQUENCE [LARGE SCALE GENOMIC DNA]</scope>
    <source>
        <strain evidence="17">UoL-WK</strain>
    </source>
</reference>
<dbReference type="Pfam" id="PF08337">
    <property type="entry name" value="Plexin_cytopl"/>
    <property type="match status" value="1"/>
</dbReference>
<evidence type="ECO:0000256" key="13">
    <source>
        <dbReference type="ARBA" id="ARBA00023180"/>
    </source>
</evidence>
<dbReference type="SUPFAM" id="SSF81296">
    <property type="entry name" value="E set domains"/>
    <property type="match status" value="4"/>
</dbReference>
<evidence type="ECO:0000256" key="11">
    <source>
        <dbReference type="ARBA" id="ARBA00023157"/>
    </source>
</evidence>
<proteinExistence type="inferred from homology"/>
<dbReference type="PANTHER" id="PTHR22625">
    <property type="entry name" value="PLEXIN"/>
    <property type="match status" value="1"/>
</dbReference>
<dbReference type="InterPro" id="IPR041362">
    <property type="entry name" value="TIG2_plexin"/>
</dbReference>
<evidence type="ECO:0000259" key="16">
    <source>
        <dbReference type="PROSITE" id="PS51004"/>
    </source>
</evidence>
<dbReference type="Pfam" id="PF18020">
    <property type="entry name" value="TIG_2"/>
    <property type="match status" value="1"/>
</dbReference>
<dbReference type="PANTHER" id="PTHR22625:SF44">
    <property type="entry name" value="PLEXIN-B"/>
    <property type="match status" value="1"/>
</dbReference>
<keyword evidence="7" id="KW-0677">Repeat</keyword>
<protein>
    <submittedName>
        <fullName evidence="17">Plexin-B-like protein</fullName>
    </submittedName>
</protein>
<dbReference type="InterPro" id="IPR046800">
    <property type="entry name" value="Plexin_RBD"/>
</dbReference>
<dbReference type="Pfam" id="PF24317">
    <property type="entry name" value="PSI_Plexin-B"/>
    <property type="match status" value="1"/>
</dbReference>
<dbReference type="InterPro" id="IPR031148">
    <property type="entry name" value="Plexin"/>
</dbReference>
<dbReference type="FunFam" id="2.60.40.10:FF:000868">
    <property type="entry name" value="Plexin D1"/>
    <property type="match status" value="1"/>
</dbReference>
<dbReference type="SUPFAM" id="SSF101912">
    <property type="entry name" value="Sema domain"/>
    <property type="match status" value="1"/>
</dbReference>
<dbReference type="InterPro" id="IPR002165">
    <property type="entry name" value="Plexin_repeat"/>
</dbReference>
<evidence type="ECO:0000256" key="2">
    <source>
        <dbReference type="ARBA" id="ARBA00010297"/>
    </source>
</evidence>
<evidence type="ECO:0000256" key="9">
    <source>
        <dbReference type="ARBA" id="ARBA00022989"/>
    </source>
</evidence>
<evidence type="ECO:0000256" key="7">
    <source>
        <dbReference type="ARBA" id="ARBA00022737"/>
    </source>
</evidence>
<dbReference type="CDD" id="cd12205">
    <property type="entry name" value="RasGAP_plexin"/>
    <property type="match status" value="1"/>
</dbReference>
<evidence type="ECO:0000256" key="6">
    <source>
        <dbReference type="ARBA" id="ARBA00022729"/>
    </source>
</evidence>
<gene>
    <name evidence="17" type="ORF">B4U79_15617</name>
</gene>
<keyword evidence="13" id="KW-0325">Glycoprotein</keyword>
<keyword evidence="3" id="KW-0217">Developmental protein</keyword>
<evidence type="ECO:0000256" key="5">
    <source>
        <dbReference type="ARBA" id="ARBA00022692"/>
    </source>
</evidence>
<dbReference type="STRING" id="1965070.A0A443RS05"/>
<keyword evidence="10 15" id="KW-0472">Membrane</keyword>
<dbReference type="GO" id="GO:0030334">
    <property type="term" value="P:regulation of cell migration"/>
    <property type="evidence" value="ECO:0007669"/>
    <property type="project" value="TreeGrafter"/>
</dbReference>
<comment type="caution">
    <text evidence="17">The sequence shown here is derived from an EMBL/GenBank/DDBJ whole genome shotgun (WGS) entry which is preliminary data.</text>
</comment>
<dbReference type="CDD" id="cd11236">
    <property type="entry name" value="Sema_plexin_like"/>
    <property type="match status" value="1"/>
</dbReference>
<dbReference type="SMART" id="SM00423">
    <property type="entry name" value="PSI"/>
    <property type="match status" value="3"/>
</dbReference>
<dbReference type="InterPro" id="IPR057533">
    <property type="entry name" value="PSI_Plexin-B"/>
</dbReference>
<comment type="caution">
    <text evidence="14">Lacks conserved residue(s) required for the propagation of feature annotation.</text>
</comment>
<evidence type="ECO:0000256" key="1">
    <source>
        <dbReference type="ARBA" id="ARBA00004251"/>
    </source>
</evidence>
<dbReference type="Pfam" id="PF01833">
    <property type="entry name" value="TIG"/>
    <property type="match status" value="4"/>
</dbReference>
<feature type="domain" description="Sema" evidence="16">
    <location>
        <begin position="64"/>
        <end position="541"/>
    </location>
</feature>
<keyword evidence="6" id="KW-0732">Signal</keyword>
<dbReference type="Pfam" id="PF17960">
    <property type="entry name" value="TIG_plexin"/>
    <property type="match status" value="1"/>
</dbReference>
<keyword evidence="18" id="KW-1185">Reference proteome</keyword>
<evidence type="ECO:0000313" key="18">
    <source>
        <dbReference type="Proteomes" id="UP000285301"/>
    </source>
</evidence>
<dbReference type="GO" id="GO:0120025">
    <property type="term" value="C:plasma membrane bounded cell projection"/>
    <property type="evidence" value="ECO:0007669"/>
    <property type="project" value="UniProtKB-ARBA"/>
</dbReference>
<evidence type="ECO:0000313" key="17">
    <source>
        <dbReference type="EMBL" id="RWS18010.1"/>
    </source>
</evidence>
<dbReference type="GO" id="GO:0008045">
    <property type="term" value="P:motor neuron axon guidance"/>
    <property type="evidence" value="ECO:0007669"/>
    <property type="project" value="TreeGrafter"/>
</dbReference>
<dbReference type="Pfam" id="PF24479">
    <property type="entry name" value="PSI_PlexinA-B"/>
    <property type="match status" value="1"/>
</dbReference>
<dbReference type="Gene3D" id="3.10.20.90">
    <property type="entry name" value="Phosphatidylinositol 3-kinase Catalytic Subunit, Chain A, domain 1"/>
    <property type="match status" value="1"/>
</dbReference>
<comment type="subcellular location">
    <subcellularLocation>
        <location evidence="1">Cell membrane</location>
        <topology evidence="1">Single-pass type I membrane protein</topology>
    </subcellularLocation>
</comment>
<dbReference type="InterPro" id="IPR001627">
    <property type="entry name" value="Semap_dom"/>
</dbReference>
<dbReference type="Pfam" id="PF20170">
    <property type="entry name" value="Plexin_RBD"/>
    <property type="match status" value="1"/>
</dbReference>
<evidence type="ECO:0000256" key="8">
    <source>
        <dbReference type="ARBA" id="ARBA00022902"/>
    </source>
</evidence>
<keyword evidence="12" id="KW-0675">Receptor</keyword>
<dbReference type="Gene3D" id="1.10.506.10">
    <property type="entry name" value="GTPase Activation - p120gap, domain 1"/>
    <property type="match status" value="1"/>
</dbReference>
<keyword evidence="11" id="KW-1015">Disulfide bond</keyword>
<dbReference type="Pfam" id="PF01437">
    <property type="entry name" value="PSI"/>
    <property type="match status" value="1"/>
</dbReference>
<dbReference type="GO" id="GO:0050772">
    <property type="term" value="P:positive regulation of axonogenesis"/>
    <property type="evidence" value="ECO:0007669"/>
    <property type="project" value="TreeGrafter"/>
</dbReference>
<dbReference type="Pfam" id="PF01403">
    <property type="entry name" value="Sema"/>
    <property type="match status" value="1"/>
</dbReference>
<accession>A0A443RS05</accession>
<dbReference type="SUPFAM" id="SSF48350">
    <property type="entry name" value="GTPase activation domain, GAP"/>
    <property type="match status" value="1"/>
</dbReference>
<dbReference type="InterPro" id="IPR041019">
    <property type="entry name" value="TIG1_plexin"/>
</dbReference>
<dbReference type="InterPro" id="IPR008936">
    <property type="entry name" value="Rho_GTPase_activation_prot"/>
</dbReference>
<dbReference type="InterPro" id="IPR002909">
    <property type="entry name" value="IPT_dom"/>
</dbReference>
<dbReference type="Gene3D" id="2.130.10.10">
    <property type="entry name" value="YVTN repeat-like/Quinoprotein amine dehydrogenase"/>
    <property type="match status" value="1"/>
</dbReference>
<dbReference type="GO" id="GO:0017154">
    <property type="term" value="F:semaphorin receptor activity"/>
    <property type="evidence" value="ECO:0007669"/>
    <property type="project" value="InterPro"/>
</dbReference>
<keyword evidence="8" id="KW-0524">Neurogenesis</keyword>
<dbReference type="InterPro" id="IPR036352">
    <property type="entry name" value="Semap_dom_sf"/>
</dbReference>
<dbReference type="InterPro" id="IPR013548">
    <property type="entry name" value="Plexin_cytoplasmic_RasGAP_dom"/>
</dbReference>
<dbReference type="GO" id="GO:0005886">
    <property type="term" value="C:plasma membrane"/>
    <property type="evidence" value="ECO:0007669"/>
    <property type="project" value="UniProtKB-SubCell"/>
</dbReference>
<dbReference type="FunFam" id="2.60.40.10:FF:000728">
    <property type="entry name" value="Plexin D1"/>
    <property type="match status" value="1"/>
</dbReference>
<dbReference type="GO" id="GO:0002116">
    <property type="term" value="C:semaphorin receptor complex"/>
    <property type="evidence" value="ECO:0007669"/>
    <property type="project" value="TreeGrafter"/>
</dbReference>
<evidence type="ECO:0000256" key="4">
    <source>
        <dbReference type="ARBA" id="ARBA00022475"/>
    </source>
</evidence>
<sequence>MSGSETLPSFSKKTKDAFDAAFKSRKQMKRYHNKHLLDCCSARTLRNTIFTLALLLWLTLCECRFAGRLREHREPPIYASYTTSNRNVNFTHLITDKITGRVYIGATNWIYQFNDDLKLEHSFQTGPVKDSPNCSPSDCSSVDPNNIKPTNNVNKVLVIDPEARMLIVCGSVHQGSCRRHKLEDIRQAEPLIPLPVSANDENSSTVAFVGPAHYFENTVSAVLYVAVTNSRLGPYRAEVPAISSRSLETGPRLFSVIEKSFTDTARVDISYHLRDYYLVKYIYGFHSEDFVYFATVQRKSHLRALEEWGYVTRLARVCISDAGFHSYAEITLECTARDGTDLNILQDAAVVKAGANLAEHLRVEKGSNVLIGVFAASKDHTMKLSSSSGLCIYPLTHIESKFTENIHLCYNGSVLTRNMDYIAGSVNDCPEPGKTVNVPNFCNEAVKLNGSLPLSADALIIYQNTTLTSITATTTGQHTVAFVGTSEGILKKILIANSKEAEEFEEVTVDSGFPILADINLDHSQKYVFAASPYKVAKIKIERCFEYSNCSQCLGARNPYCGWCSLERRCTAKSECDDSISWELADKVFSSPRWLPMETSQCIDFEEIRPSNVPINSVVQVELIIQQLPPLPYGSTYLCVFGEKSTPVVARQTHNGLSCLTPPVSERPKITSGKDHVTVNLAVKSTVTKTDFIQRSFVFYDCSVHKTCRSCVTSEWACNWCTHENICSENASVCSRRVIHGENNAQQSLVKGREHCPSFRIEKEILIPNGARREIAIEVVNLVSSSTGFECIVEIEEARERVVARFVDNKIICAKNEYTYEADTNELQAQLSILRNGDMFIDKTNVTLYKCHLFGSHGGKPDCSLCQTTAKKYECVWCAGHCSFVDACKETPAPSCPPPRIDWIHPLSGPVEGGTLVTIEGSNLGSSEEEVRDKISIGGVPCVPLEYTVSVRVVCRTGPSTQGANPVVIVVGNRAGVTRAQEKFQYKTVHLNDVSPKFGPQSGGTRIYLTGSNFNIGSNMKVFLDDFPCDVKKTMIANNQISCRTTSSPFAPYVVQRLRVIIDGANLTLHTPFTFIEDPKIVDIFPKKSFISGGRSIMVLGENFISIQEPKMAIFNSVSLINESLCTVLNNTAMICASPSVEDEAINSIRSAVSFDTNELKFRISFEMDNVQSVKDLHSNFPQIDPHLYYVPNPKLFHFKNNGIKLYKGESLVIEGENLRAAASEAEVNVTIGTRPCNLTSLTMTQLVCLPPEVQPPDTDELGRRTDNQFPAVVVTIGKNLRYKVGYLRYEVAVTNEIPPLLIGLISAAGALLMLLSLILLAIFRHKSSQAEREYKRIQLQMDTLENSVRLECKQAFAELQTDLTDINNDIQATGIPMLDHKSYVLKIFFPGLSENPLSGSFKQLNGHSLYGEPAMAQFQELIYSRSFLLTFIQTLENQNSFTIRDRVNVASLLMIILSDKMDYAFAILRDLLLKLINKYANSKHPQLLLRRTEFVVEKMLVNWMALCMYNYVKEDAGRALFLLFSAIKHQIEKGPIDAITHDARYSLSEERLLREQIEYSSLIVNVVQERGSEPLQCRLLDCDTITQAKAKILDVMYKNTPVSERPSPNETELEWRESPNRRLLLSDEDITTKTVNGWRRINILAHYGVKDGAVMNLIISRKDGSHVYETIANSPTSSPNDHSLSHYSNIYYTLTKRSPINRNNRNCDNNVRYWHLVRNMDDTTSRRSRDPQSHKAIPEIFLTRLLSTKGTIQKYVDDFFASILTASDKLPSAVKWLFDLFDQTAAEHGITDLEVVHAWKCNSLPLRFWVNLVKNPDFVFDVEKSPAVDSCLSVVAQAFMDACSTSEHRLGKESPSSKLLFARDMPSYRRMVTKFYYDVSELPRVTDEDMINAMRHMSSCYGSELDTRSAVRQLYVYITRYREELLDALYSDVNCQLQHLHLKLESISYSSGPENVLV</sequence>
<name>A0A443RS05_9ACAR</name>
<keyword evidence="4" id="KW-1003">Cell membrane</keyword>
<keyword evidence="5 15" id="KW-0812">Transmembrane</keyword>
<comment type="similarity">
    <text evidence="2">Belongs to the plexin family.</text>
</comment>
<dbReference type="GO" id="GO:0097374">
    <property type="term" value="P:sensory neuron axon guidance"/>
    <property type="evidence" value="ECO:0007669"/>
    <property type="project" value="TreeGrafter"/>
</dbReference>
<dbReference type="InterPro" id="IPR015943">
    <property type="entry name" value="WD40/YVTN_repeat-like_dom_sf"/>
</dbReference>
<dbReference type="GO" id="GO:0008360">
    <property type="term" value="P:regulation of cell shape"/>
    <property type="evidence" value="ECO:0007669"/>
    <property type="project" value="TreeGrafter"/>
</dbReference>
<dbReference type="CDD" id="cd00603">
    <property type="entry name" value="IPT_PCSR"/>
    <property type="match status" value="1"/>
</dbReference>
<organism evidence="17 18">
    <name type="scientific">Dinothrombium tinctorium</name>
    <dbReference type="NCBI Taxonomy" id="1965070"/>
    <lineage>
        <taxon>Eukaryota</taxon>
        <taxon>Metazoa</taxon>
        <taxon>Ecdysozoa</taxon>
        <taxon>Arthropoda</taxon>
        <taxon>Chelicerata</taxon>
        <taxon>Arachnida</taxon>
        <taxon>Acari</taxon>
        <taxon>Acariformes</taxon>
        <taxon>Trombidiformes</taxon>
        <taxon>Prostigmata</taxon>
        <taxon>Anystina</taxon>
        <taxon>Parasitengona</taxon>
        <taxon>Trombidioidea</taxon>
        <taxon>Trombidiidae</taxon>
        <taxon>Dinothrombium</taxon>
    </lineage>
</organism>
<dbReference type="InterPro" id="IPR014756">
    <property type="entry name" value="Ig_E-set"/>
</dbReference>
<evidence type="ECO:0000256" key="15">
    <source>
        <dbReference type="SAM" id="Phobius"/>
    </source>
</evidence>
<evidence type="ECO:0000256" key="3">
    <source>
        <dbReference type="ARBA" id="ARBA00022473"/>
    </source>
</evidence>
<keyword evidence="9 15" id="KW-1133">Transmembrane helix</keyword>
<dbReference type="SUPFAM" id="SSF103575">
    <property type="entry name" value="Plexin repeat"/>
    <property type="match status" value="1"/>
</dbReference>
<dbReference type="OrthoDB" id="125363at2759"/>
<dbReference type="SMART" id="SM00630">
    <property type="entry name" value="Sema"/>
    <property type="match status" value="1"/>
</dbReference>
<dbReference type="InterPro" id="IPR013783">
    <property type="entry name" value="Ig-like_fold"/>
</dbReference>
<dbReference type="GO" id="GO:0007162">
    <property type="term" value="P:negative regulation of cell adhesion"/>
    <property type="evidence" value="ECO:0007669"/>
    <property type="project" value="TreeGrafter"/>
</dbReference>
<evidence type="ECO:0000256" key="14">
    <source>
        <dbReference type="PROSITE-ProRule" id="PRU00352"/>
    </source>
</evidence>
<dbReference type="Proteomes" id="UP000285301">
    <property type="component" value="Unassembled WGS sequence"/>
</dbReference>
<dbReference type="FunFam" id="2.60.40.10:FF:000203">
    <property type="entry name" value="Plexin B2"/>
    <property type="match status" value="1"/>
</dbReference>
<evidence type="ECO:0000256" key="12">
    <source>
        <dbReference type="ARBA" id="ARBA00023170"/>
    </source>
</evidence>
<feature type="transmembrane region" description="Helical" evidence="15">
    <location>
        <begin position="1301"/>
        <end position="1324"/>
    </location>
</feature>
<dbReference type="Gene3D" id="2.60.40.10">
    <property type="entry name" value="Immunoglobulins"/>
    <property type="match status" value="6"/>
</dbReference>
<dbReference type="InterPro" id="IPR016201">
    <property type="entry name" value="PSI"/>
</dbReference>
<dbReference type="SMART" id="SM00429">
    <property type="entry name" value="IPT"/>
    <property type="match status" value="4"/>
</dbReference>
<dbReference type="EMBL" id="NCKU01000007">
    <property type="protein sequence ID" value="RWS18010.1"/>
    <property type="molecule type" value="Genomic_DNA"/>
</dbReference>
<evidence type="ECO:0000256" key="10">
    <source>
        <dbReference type="ARBA" id="ARBA00023136"/>
    </source>
</evidence>
<dbReference type="PROSITE" id="PS51004">
    <property type="entry name" value="SEMA"/>
    <property type="match status" value="1"/>
</dbReference>